<dbReference type="Proteomes" id="UP001219901">
    <property type="component" value="Chromosome"/>
</dbReference>
<keyword evidence="3" id="KW-1185">Reference proteome</keyword>
<name>A0AAJ5ZF00_9CHLR</name>
<dbReference type="Proteomes" id="UP001321249">
    <property type="component" value="Unassembled WGS sequence"/>
</dbReference>
<dbReference type="EMBL" id="CP046147">
    <property type="protein sequence ID" value="WFG38894.1"/>
    <property type="molecule type" value="Genomic_DNA"/>
</dbReference>
<gene>
    <name evidence="1" type="ORF">GKO46_04810</name>
    <name evidence="2" type="ORF">GKO48_04450</name>
</gene>
<reference evidence="3 4" key="1">
    <citation type="submission" date="2019-11" db="EMBL/GenBank/DDBJ databases">
        <authorList>
            <person name="Cho J.-C."/>
        </authorList>
    </citation>
    <scope>NUCLEOTIDE SEQUENCE [LARGE SCALE GENOMIC DNA]</scope>
    <source>
        <strain evidence="2 3">JH1073</strain>
        <strain evidence="1 4">JH702</strain>
    </source>
</reference>
<dbReference type="AlphaFoldDB" id="A0AAJ5ZF00"/>
<sequence length="428" mass="45101">MFGSNAFIFVHKIAVSVMPGSGTARAAKQRGASTLAMALIGLLVGSSLAAPALQMVVGSFSTTTGSTASIDARSAAEHALWRLRYDPTVHTEMTGSPPETDYILGFPSGDAGVNILASSDPPADNGLTASLSVSPSTIPEETATTVTYTLTVTNDDTANHDVTRFEANPSGSFSPSYLTGTTTGATTSDPVYVSGEWRWDLLTPITVNGFGGTTSISWQMSVDEDDGQYWVHGTVRVDNVGNVDAPLSGSVRATETNDLDITTVVTPNEVIAGSTQTYSFTIDVTNNGSVDYTPAFVKHWTSTLFDHDTATTTGMSIADPSRNHDVINSRWEWTWNITGTTIPPSGTASLSFDMTATLLPNTYFATSGIRVEEDENANGQETTVSTGDTSPITVVRSFTITATQNGETVTIVANVTASGVEVLSWVES</sequence>
<proteinExistence type="predicted"/>
<dbReference type="RefSeq" id="WP_342822172.1">
    <property type="nucleotide sequence ID" value="NZ_CP046146.1"/>
</dbReference>
<organism evidence="2 3">
    <name type="scientific">Candidatus Lucifugimonas marina</name>
    <dbReference type="NCBI Taxonomy" id="3038979"/>
    <lineage>
        <taxon>Bacteria</taxon>
        <taxon>Bacillati</taxon>
        <taxon>Chloroflexota</taxon>
        <taxon>Dehalococcoidia</taxon>
        <taxon>SAR202 cluster</taxon>
        <taxon>Candidatus Lucifugimonadales</taxon>
        <taxon>Candidatus Lucifugimonadaceae</taxon>
        <taxon>Candidatus Lucifugimonas</taxon>
    </lineage>
</organism>
<evidence type="ECO:0008006" key="5">
    <source>
        <dbReference type="Google" id="ProtNLM"/>
    </source>
</evidence>
<evidence type="ECO:0000313" key="3">
    <source>
        <dbReference type="Proteomes" id="UP001219901"/>
    </source>
</evidence>
<reference evidence="3" key="3">
    <citation type="submission" date="2023-06" db="EMBL/GenBank/DDBJ databases">
        <title>Pangenomics reveal diversification of enzyme families and niche specialization in globally abundant SAR202 bacteria.</title>
        <authorList>
            <person name="Saw J.H.W."/>
        </authorList>
    </citation>
    <scope>NUCLEOTIDE SEQUENCE [LARGE SCALE GENOMIC DNA]</scope>
    <source>
        <strain evidence="3">JH1073</strain>
    </source>
</reference>
<protein>
    <recommendedName>
        <fullName evidence="5">DUF11 domain-containing protein</fullName>
    </recommendedName>
</protein>
<evidence type="ECO:0000313" key="2">
    <source>
        <dbReference type="EMBL" id="WFG38894.1"/>
    </source>
</evidence>
<reference evidence="2" key="2">
    <citation type="journal article" date="2023" name="Nat. Commun.">
        <title>Cultivation of marine bacteria of the SAR202 clade.</title>
        <authorList>
            <person name="Lim Y."/>
            <person name="Seo J.H."/>
            <person name="Giovannoni S.J."/>
            <person name="Kang I."/>
            <person name="Cho J.C."/>
        </authorList>
    </citation>
    <scope>NUCLEOTIDE SEQUENCE</scope>
    <source>
        <strain evidence="2">JH1073</strain>
    </source>
</reference>
<evidence type="ECO:0000313" key="4">
    <source>
        <dbReference type="Proteomes" id="UP001321249"/>
    </source>
</evidence>
<evidence type="ECO:0000313" key="1">
    <source>
        <dbReference type="EMBL" id="MDG0866392.1"/>
    </source>
</evidence>
<accession>A0AAJ5ZF00</accession>
<dbReference type="EMBL" id="WMBE01000001">
    <property type="protein sequence ID" value="MDG0866392.1"/>
    <property type="molecule type" value="Genomic_DNA"/>
</dbReference>